<feature type="compositionally biased region" description="Polar residues" evidence="1">
    <location>
        <begin position="13"/>
        <end position="32"/>
    </location>
</feature>
<feature type="compositionally biased region" description="Basic and acidic residues" evidence="1">
    <location>
        <begin position="1"/>
        <end position="12"/>
    </location>
</feature>
<proteinExistence type="predicted"/>
<feature type="region of interest" description="Disordered" evidence="1">
    <location>
        <begin position="1"/>
        <end position="82"/>
    </location>
</feature>
<reference evidence="2" key="1">
    <citation type="submission" date="2016-06" db="UniProtKB">
        <authorList>
            <consortium name="WormBaseParasite"/>
        </authorList>
    </citation>
    <scope>IDENTIFICATION</scope>
</reference>
<name>A0A183BFY4_9TREM</name>
<evidence type="ECO:0000256" key="1">
    <source>
        <dbReference type="SAM" id="MobiDB-lite"/>
    </source>
</evidence>
<dbReference type="AlphaFoldDB" id="A0A183BFY4"/>
<sequence length="82" mass="8667">LGVRATTDETRSTESPSLLNSIAPSGSPSEMINSDYGDHLPPDKSPSIGGEDLAQPGSDYDNVTQSDEEAKLPKEMETASDE</sequence>
<protein>
    <submittedName>
        <fullName evidence="2">Fruitless</fullName>
    </submittedName>
</protein>
<feature type="compositionally biased region" description="Basic and acidic residues" evidence="1">
    <location>
        <begin position="68"/>
        <end position="82"/>
    </location>
</feature>
<dbReference type="WBParaSite" id="ECPE_0001816801-mRNA-1">
    <property type="protein sequence ID" value="ECPE_0001816801-mRNA-1"/>
    <property type="gene ID" value="ECPE_0001816801"/>
</dbReference>
<organism evidence="2">
    <name type="scientific">Echinostoma caproni</name>
    <dbReference type="NCBI Taxonomy" id="27848"/>
    <lineage>
        <taxon>Eukaryota</taxon>
        <taxon>Metazoa</taxon>
        <taxon>Spiralia</taxon>
        <taxon>Lophotrochozoa</taxon>
        <taxon>Platyhelminthes</taxon>
        <taxon>Trematoda</taxon>
        <taxon>Digenea</taxon>
        <taxon>Plagiorchiida</taxon>
        <taxon>Echinostomata</taxon>
        <taxon>Echinostomatoidea</taxon>
        <taxon>Echinostomatidae</taxon>
        <taxon>Echinostoma</taxon>
    </lineage>
</organism>
<accession>A0A183BFY4</accession>
<evidence type="ECO:0000313" key="2">
    <source>
        <dbReference type="WBParaSite" id="ECPE_0001816801-mRNA-1"/>
    </source>
</evidence>